<dbReference type="Gene3D" id="3.40.30.10">
    <property type="entry name" value="Glutaredoxin"/>
    <property type="match status" value="1"/>
</dbReference>
<dbReference type="Proteomes" id="UP000054359">
    <property type="component" value="Unassembled WGS sequence"/>
</dbReference>
<evidence type="ECO:0000313" key="4">
    <source>
        <dbReference type="Proteomes" id="UP000054359"/>
    </source>
</evidence>
<evidence type="ECO:0000313" key="3">
    <source>
        <dbReference type="EMBL" id="KFM61107.1"/>
    </source>
</evidence>
<feature type="domain" description="Phosducin" evidence="2">
    <location>
        <begin position="40"/>
        <end position="206"/>
    </location>
</feature>
<dbReference type="GO" id="GO:0006457">
    <property type="term" value="P:protein folding"/>
    <property type="evidence" value="ECO:0007669"/>
    <property type="project" value="TreeGrafter"/>
</dbReference>
<dbReference type="OrthoDB" id="45518at2759"/>
<keyword evidence="4" id="KW-1185">Reference proteome</keyword>
<dbReference type="CDD" id="cd02988">
    <property type="entry name" value="Phd_like_VIAF"/>
    <property type="match status" value="1"/>
</dbReference>
<dbReference type="InterPro" id="IPR051498">
    <property type="entry name" value="Phosducin-like_chap/apop_reg"/>
</dbReference>
<dbReference type="OMA" id="FCEIRAN"/>
<feature type="non-terminal residue" evidence="3">
    <location>
        <position position="234"/>
    </location>
</feature>
<sequence>MQDPNADTEWNDALRRHGIIPPKEKEFTEDEIVNLVENTVQEKIREDGKKKLEDMSLDELDFVEDEEDEKVLLEYRKKRLAEMKEAAAKERFGEVRDISAADYVEQVNKAGPGVWVVLHLYKPAIPLCTMINNYMHILSNKFPAVKFLRSISDTCIENYPDRNLPSVFIYYEGQLKEKFIGPEAFGNLNFKADEFEWMLSEVGVLKTDLECNPRKKVQDVLLSSLRGYSDNDDW</sequence>
<dbReference type="AlphaFoldDB" id="A0A087T7L8"/>
<dbReference type="InterPro" id="IPR024253">
    <property type="entry name" value="Phosducin_thioredoxin-like_dom"/>
</dbReference>
<comment type="similarity">
    <text evidence="1">Belongs to the phosducin family.</text>
</comment>
<dbReference type="GO" id="GO:0005737">
    <property type="term" value="C:cytoplasm"/>
    <property type="evidence" value="ECO:0007669"/>
    <property type="project" value="TreeGrafter"/>
</dbReference>
<accession>A0A087T7L8</accession>
<dbReference type="InterPro" id="IPR036249">
    <property type="entry name" value="Thioredoxin-like_sf"/>
</dbReference>
<reference evidence="3 4" key="1">
    <citation type="submission" date="2013-11" db="EMBL/GenBank/DDBJ databases">
        <title>Genome sequencing of Stegodyphus mimosarum.</title>
        <authorList>
            <person name="Bechsgaard J."/>
        </authorList>
    </citation>
    <scope>NUCLEOTIDE SEQUENCE [LARGE SCALE GENOMIC DNA]</scope>
</reference>
<dbReference type="SUPFAM" id="SSF52833">
    <property type="entry name" value="Thioredoxin-like"/>
    <property type="match status" value="1"/>
</dbReference>
<dbReference type="EMBL" id="KK113816">
    <property type="protein sequence ID" value="KFM61107.1"/>
    <property type="molecule type" value="Genomic_DNA"/>
</dbReference>
<name>A0A087T7L8_STEMI</name>
<gene>
    <name evidence="3" type="ORF">X975_11254</name>
</gene>
<organism evidence="3 4">
    <name type="scientific">Stegodyphus mimosarum</name>
    <name type="common">African social velvet spider</name>
    <dbReference type="NCBI Taxonomy" id="407821"/>
    <lineage>
        <taxon>Eukaryota</taxon>
        <taxon>Metazoa</taxon>
        <taxon>Ecdysozoa</taxon>
        <taxon>Arthropoda</taxon>
        <taxon>Chelicerata</taxon>
        <taxon>Arachnida</taxon>
        <taxon>Araneae</taxon>
        <taxon>Araneomorphae</taxon>
        <taxon>Entelegynae</taxon>
        <taxon>Eresoidea</taxon>
        <taxon>Eresidae</taxon>
        <taxon>Stegodyphus</taxon>
    </lineage>
</organism>
<dbReference type="STRING" id="407821.A0A087T7L8"/>
<evidence type="ECO:0000259" key="2">
    <source>
        <dbReference type="Pfam" id="PF02114"/>
    </source>
</evidence>
<proteinExistence type="inferred from homology"/>
<dbReference type="PANTHER" id="PTHR45809">
    <property type="entry name" value="VIRAL IAP-ASSOCIATED FACTOR HOMOLOG"/>
    <property type="match status" value="1"/>
</dbReference>
<dbReference type="PANTHER" id="PTHR45809:SF3">
    <property type="entry name" value="VIRAL IAP-ASSOCIATED FACTOR HOMOLOG"/>
    <property type="match status" value="1"/>
</dbReference>
<evidence type="ECO:0000256" key="1">
    <source>
        <dbReference type="ARBA" id="ARBA00009686"/>
    </source>
</evidence>
<dbReference type="Pfam" id="PF02114">
    <property type="entry name" value="Phosducin"/>
    <property type="match status" value="1"/>
</dbReference>
<protein>
    <submittedName>
        <fullName evidence="3">Phosducin-like protein 3</fullName>
    </submittedName>
</protein>